<accession>A0A0H3XH63</accession>
<dbReference type="PATRIC" id="fig|743698.3.peg.362"/>
<name>A0A0H3XH63_9MOLU</name>
<dbReference type="RefSeq" id="WP_047791199.1">
    <property type="nucleotide sequence ID" value="NZ_CP011856.1"/>
</dbReference>
<dbReference type="KEGG" id="seri:SERIO_v1c03610"/>
<evidence type="ECO:0000313" key="1">
    <source>
        <dbReference type="EMBL" id="AKM53943.1"/>
    </source>
</evidence>
<evidence type="ECO:0000313" key="2">
    <source>
        <dbReference type="Proteomes" id="UP000035661"/>
    </source>
</evidence>
<dbReference type="Proteomes" id="UP000035661">
    <property type="component" value="Chromosome"/>
</dbReference>
<dbReference type="AlphaFoldDB" id="A0A0H3XH63"/>
<protein>
    <recommendedName>
        <fullName evidence="3">GntR family transcriptional regulator</fullName>
    </recommendedName>
</protein>
<dbReference type="EMBL" id="CP011856">
    <property type="protein sequence ID" value="AKM53943.1"/>
    <property type="molecule type" value="Genomic_DNA"/>
</dbReference>
<dbReference type="STRING" id="315358.SERIO_v1c03610"/>
<organism evidence="1 2">
    <name type="scientific">Spiroplasma eriocheiris</name>
    <dbReference type="NCBI Taxonomy" id="315358"/>
    <lineage>
        <taxon>Bacteria</taxon>
        <taxon>Bacillati</taxon>
        <taxon>Mycoplasmatota</taxon>
        <taxon>Mollicutes</taxon>
        <taxon>Entomoplasmatales</taxon>
        <taxon>Spiroplasmataceae</taxon>
        <taxon>Spiroplasma</taxon>
    </lineage>
</organism>
<proteinExistence type="predicted"/>
<sequence>MALKKWTDREIIIDLLTKIANKTYQVNEPISIFNLVDTYQLSEVQAKFFLDKIADSFLLKTTKSGDYLVRQLTIAEIEDIFLIRASIVEMKYTRLIKALTSKNKKEYYQILAEVQRWDSANLYQIIEIETKMFYFLNRVVPCDLINNIFEEETLLSLFLRIYSLINIPEQPQQIKNFYLKIADYLINNKIKNLHHFIYETLKNAQDTFIRTYLNN</sequence>
<keyword evidence="2" id="KW-1185">Reference proteome</keyword>
<gene>
    <name evidence="1" type="ORF">SERIO_v1c03610</name>
</gene>
<reference evidence="1 2" key="1">
    <citation type="journal article" date="2015" name="Genome Biol. Evol.">
        <title>Found and Lost: The Fates of Horizontally Acquired Genes in Arthropod-Symbiotic Spiroplasma.</title>
        <authorList>
            <person name="Lo W.S."/>
            <person name="Gasparich G.E."/>
            <person name="Kuo C.H."/>
        </authorList>
    </citation>
    <scope>NUCLEOTIDE SEQUENCE [LARGE SCALE GENOMIC DNA]</scope>
    <source>
        <strain evidence="2">TDA-040725-5</strain>
    </source>
</reference>
<reference evidence="2" key="2">
    <citation type="submission" date="2015-06" db="EMBL/GenBank/DDBJ databases">
        <title>Complete genome sequence of Spiroplasma eriocheiris TDA-040725-5 (DSM 21848).</title>
        <authorList>
            <person name="Lo W.-S."/>
            <person name="Kuo C.-H."/>
        </authorList>
    </citation>
    <scope>NUCLEOTIDE SEQUENCE [LARGE SCALE GENOMIC DNA]</scope>
    <source>
        <strain evidence="2">TDA-040725-5</strain>
    </source>
</reference>
<evidence type="ECO:0008006" key="3">
    <source>
        <dbReference type="Google" id="ProtNLM"/>
    </source>
</evidence>